<proteinExistence type="predicted"/>
<name>A0ACB6QEA1_9PLEO</name>
<gene>
    <name evidence="1" type="ORF">BDR25DRAFT_346685</name>
</gene>
<dbReference type="Proteomes" id="UP000799755">
    <property type="component" value="Unassembled WGS sequence"/>
</dbReference>
<accession>A0ACB6QEA1</accession>
<evidence type="ECO:0000313" key="2">
    <source>
        <dbReference type="Proteomes" id="UP000799755"/>
    </source>
</evidence>
<organism evidence="1 2">
    <name type="scientific">Lindgomyces ingoldianus</name>
    <dbReference type="NCBI Taxonomy" id="673940"/>
    <lineage>
        <taxon>Eukaryota</taxon>
        <taxon>Fungi</taxon>
        <taxon>Dikarya</taxon>
        <taxon>Ascomycota</taxon>
        <taxon>Pezizomycotina</taxon>
        <taxon>Dothideomycetes</taxon>
        <taxon>Pleosporomycetidae</taxon>
        <taxon>Pleosporales</taxon>
        <taxon>Lindgomycetaceae</taxon>
        <taxon>Lindgomyces</taxon>
    </lineage>
</organism>
<reference evidence="1" key="1">
    <citation type="journal article" date="2020" name="Stud. Mycol.">
        <title>101 Dothideomycetes genomes: a test case for predicting lifestyles and emergence of pathogens.</title>
        <authorList>
            <person name="Haridas S."/>
            <person name="Albert R."/>
            <person name="Binder M."/>
            <person name="Bloem J."/>
            <person name="Labutti K."/>
            <person name="Salamov A."/>
            <person name="Andreopoulos B."/>
            <person name="Baker S."/>
            <person name="Barry K."/>
            <person name="Bills G."/>
            <person name="Bluhm B."/>
            <person name="Cannon C."/>
            <person name="Castanera R."/>
            <person name="Culley D."/>
            <person name="Daum C."/>
            <person name="Ezra D."/>
            <person name="Gonzalez J."/>
            <person name="Henrissat B."/>
            <person name="Kuo A."/>
            <person name="Liang C."/>
            <person name="Lipzen A."/>
            <person name="Lutzoni F."/>
            <person name="Magnuson J."/>
            <person name="Mondo S."/>
            <person name="Nolan M."/>
            <person name="Ohm R."/>
            <person name="Pangilinan J."/>
            <person name="Park H.-J."/>
            <person name="Ramirez L."/>
            <person name="Alfaro M."/>
            <person name="Sun H."/>
            <person name="Tritt A."/>
            <person name="Yoshinaga Y."/>
            <person name="Zwiers L.-H."/>
            <person name="Turgeon B."/>
            <person name="Goodwin S."/>
            <person name="Spatafora J."/>
            <person name="Crous P."/>
            <person name="Grigoriev I."/>
        </authorList>
    </citation>
    <scope>NUCLEOTIDE SEQUENCE</scope>
    <source>
        <strain evidence="1">ATCC 200398</strain>
    </source>
</reference>
<comment type="caution">
    <text evidence="1">The sequence shown here is derived from an EMBL/GenBank/DDBJ whole genome shotgun (WGS) entry which is preliminary data.</text>
</comment>
<sequence>MASSSSPTHSSDVWGILPYQFYKLRQQRLSITGTRRGGSGVAADGCIEDMIIENGGHLACFASQKLLRRERHSGYVRKWKHGEQRSSWQRLTRKRVQSKDERKALSDEWLKAVREDRALQRTTVKELAKI</sequence>
<protein>
    <submittedName>
        <fullName evidence="1">Uncharacterized protein</fullName>
    </submittedName>
</protein>
<evidence type="ECO:0000313" key="1">
    <source>
        <dbReference type="EMBL" id="KAF2464466.1"/>
    </source>
</evidence>
<keyword evidence="2" id="KW-1185">Reference proteome</keyword>
<feature type="non-terminal residue" evidence="1">
    <location>
        <position position="1"/>
    </location>
</feature>
<dbReference type="EMBL" id="MU003536">
    <property type="protein sequence ID" value="KAF2464466.1"/>
    <property type="molecule type" value="Genomic_DNA"/>
</dbReference>